<dbReference type="WBParaSite" id="ACOC_0001234101-mRNA-1">
    <property type="protein sequence ID" value="ACOC_0001234101-mRNA-1"/>
    <property type="gene ID" value="ACOC_0001234101"/>
</dbReference>
<evidence type="ECO:0000313" key="1">
    <source>
        <dbReference type="EMBL" id="VDM63927.1"/>
    </source>
</evidence>
<reference evidence="3" key="1">
    <citation type="submission" date="2017-02" db="UniProtKB">
        <authorList>
            <consortium name="WormBaseParasite"/>
        </authorList>
    </citation>
    <scope>IDENTIFICATION</scope>
</reference>
<reference evidence="1 2" key="2">
    <citation type="submission" date="2018-11" db="EMBL/GenBank/DDBJ databases">
        <authorList>
            <consortium name="Pathogen Informatics"/>
        </authorList>
    </citation>
    <scope>NUCLEOTIDE SEQUENCE [LARGE SCALE GENOMIC DNA]</scope>
    <source>
        <strain evidence="1 2">Costa Rica</strain>
    </source>
</reference>
<evidence type="ECO:0000313" key="2">
    <source>
        <dbReference type="Proteomes" id="UP000267027"/>
    </source>
</evidence>
<dbReference type="EMBL" id="UYYA01004995">
    <property type="protein sequence ID" value="VDM63927.1"/>
    <property type="molecule type" value="Genomic_DNA"/>
</dbReference>
<accession>A0A0R3Q0B2</accession>
<proteinExistence type="predicted"/>
<gene>
    <name evidence="1" type="ORF">ACOC_LOCUS12342</name>
</gene>
<organism evidence="3">
    <name type="scientific">Angiostrongylus costaricensis</name>
    <name type="common">Nematode worm</name>
    <dbReference type="NCBI Taxonomy" id="334426"/>
    <lineage>
        <taxon>Eukaryota</taxon>
        <taxon>Metazoa</taxon>
        <taxon>Ecdysozoa</taxon>
        <taxon>Nematoda</taxon>
        <taxon>Chromadorea</taxon>
        <taxon>Rhabditida</taxon>
        <taxon>Rhabditina</taxon>
        <taxon>Rhabditomorpha</taxon>
        <taxon>Strongyloidea</taxon>
        <taxon>Metastrongylidae</taxon>
        <taxon>Angiostrongylus</taxon>
    </lineage>
</organism>
<name>A0A0R3Q0B2_ANGCS</name>
<protein>
    <submittedName>
        <fullName evidence="3">Ovule protein</fullName>
    </submittedName>
</protein>
<dbReference type="Proteomes" id="UP000267027">
    <property type="component" value="Unassembled WGS sequence"/>
</dbReference>
<evidence type="ECO:0000313" key="3">
    <source>
        <dbReference type="WBParaSite" id="ACOC_0001234101-mRNA-1"/>
    </source>
</evidence>
<keyword evidence="2" id="KW-1185">Reference proteome</keyword>
<dbReference type="AlphaFoldDB" id="A0A0R3Q0B2"/>
<sequence>MFISLLPKFVSQITLGTFPHVHLLISDELKGNADGVERNSSGVSYEAFRANSSTPSPLEVVEKDDSL</sequence>